<evidence type="ECO:0000256" key="2">
    <source>
        <dbReference type="ARBA" id="ARBA00022801"/>
    </source>
</evidence>
<dbReference type="OrthoDB" id="6156574at2759"/>
<dbReference type="SUPFAM" id="SSF51556">
    <property type="entry name" value="Metallo-dependent hydrolases"/>
    <property type="match status" value="1"/>
</dbReference>
<dbReference type="InterPro" id="IPR001130">
    <property type="entry name" value="TatD-like"/>
</dbReference>
<dbReference type="PANTHER" id="PTHR46363:SF1">
    <property type="entry name" value="DEOXYRIBONUCLEASE TATDN2-RELATED"/>
    <property type="match status" value="1"/>
</dbReference>
<dbReference type="Gene3D" id="3.20.20.140">
    <property type="entry name" value="Metal-dependent hydrolases"/>
    <property type="match status" value="1"/>
</dbReference>
<evidence type="ECO:0000256" key="3">
    <source>
        <dbReference type="SAM" id="MobiDB-lite"/>
    </source>
</evidence>
<evidence type="ECO:0000313" key="4">
    <source>
        <dbReference type="EMBL" id="KAH3755409.1"/>
    </source>
</evidence>
<dbReference type="PANTHER" id="PTHR46363">
    <property type="entry name" value="DEOXYRIBONUCLEASE TATDN2-RELATED"/>
    <property type="match status" value="1"/>
</dbReference>
<dbReference type="CDD" id="cd01310">
    <property type="entry name" value="TatD_DNAse"/>
    <property type="match status" value="1"/>
</dbReference>
<feature type="region of interest" description="Disordered" evidence="3">
    <location>
        <begin position="154"/>
        <end position="192"/>
    </location>
</feature>
<reference evidence="4" key="2">
    <citation type="submission" date="2020-11" db="EMBL/GenBank/DDBJ databases">
        <authorList>
            <person name="McCartney M.A."/>
            <person name="Auch B."/>
            <person name="Kono T."/>
            <person name="Mallez S."/>
            <person name="Becker A."/>
            <person name="Gohl D.M."/>
            <person name="Silverstein K.A.T."/>
            <person name="Koren S."/>
            <person name="Bechman K.B."/>
            <person name="Herman A."/>
            <person name="Abrahante J.E."/>
            <person name="Garbe J."/>
        </authorList>
    </citation>
    <scope>NUCLEOTIDE SEQUENCE</scope>
    <source>
        <strain evidence="4">Duluth1</strain>
        <tissue evidence="4">Whole animal</tissue>
    </source>
</reference>
<feature type="region of interest" description="Disordered" evidence="3">
    <location>
        <begin position="248"/>
        <end position="303"/>
    </location>
</feature>
<dbReference type="GO" id="GO:0016788">
    <property type="term" value="F:hydrolase activity, acting on ester bonds"/>
    <property type="evidence" value="ECO:0007669"/>
    <property type="project" value="InterPro"/>
</dbReference>
<comment type="similarity">
    <text evidence="1">Belongs to the metallo-dependent hydrolases superfamily. TatD-type hydrolase family.</text>
</comment>
<dbReference type="AlphaFoldDB" id="A0A9D4IBM9"/>
<sequence>MAGVGYRVDGRNIFSEVEEANAKGVLWVSGRDLIVDLGTMRPLDHGRVQAAVEGQVKLARRRGKNTFVAAVRKFGHLILSDEFIARVLSVPKKRRTPGGSISDKSRRVMVVPGTAGVPTRVPCMEEFPPLSVKAEVKVEGTSVGEAILISDSEVEVEGPAEVPPESRYQEGADTVRLSSGAEDSSGMMGREEGNGVSVMMELAPTGKDTGLDLSEMEVDIPVGEGPGSSSVVEETGGQILEWRGAPAWAGSDFRAGPSEEIGQDGGRSRAREREKVPGGSEVRDRSKSQLTEESPVEGRRKETGKECPICHKRVIFRRKHVEDCHFPTVFRGRTWDKPHLDGVRLSGVMCIIKNLGFRSIDEAMIYLHRLPLAIPADSCLYERDRERMERICRRFLWHVPDEFHVPRVNSRALLFHWRVLAAMLYLGDESLRANFFNQRFKWRGGDPVKDLEQVLGRAVVTQVSGTCPPESSVESGRVRVEVREAEVVPESGRVQSEVREVAVAPESGRVQLEVRGVAVVPESGRVQLECDMEVLGRDVVQEWECSRNVVPSAFDSHFHLDRSGRVLQVYSLERLIGHAEGPVPEVPVQVSGGVAVFCDPATYPEVYPCAPGFGSAVGLHPKKPHASVEGAVRLVEEELRKEGVVALGEIGLDWTTLEQEWPLQERMFVGLLELACPRRPVILHLRGQDRYSSEVSALALRLMRENTSPTQRMHLHCFGGNLDQVLGWSTAFPRCYFSIAGSVAKFDEIQRAAVRRIPLNRLLVETDSPYLRVQRQWHNTPAYVGEVARKVAQIRQTTLDEILQASLENGRLLYNLYGSSGG</sequence>
<dbReference type="Pfam" id="PF01026">
    <property type="entry name" value="TatD_DNase"/>
    <property type="match status" value="1"/>
</dbReference>
<dbReference type="EMBL" id="JAIWYP010000010">
    <property type="protein sequence ID" value="KAH3755409.1"/>
    <property type="molecule type" value="Genomic_DNA"/>
</dbReference>
<reference evidence="4" key="1">
    <citation type="journal article" date="2019" name="bioRxiv">
        <title>The Genome of the Zebra Mussel, Dreissena polymorpha: A Resource for Invasive Species Research.</title>
        <authorList>
            <person name="McCartney M.A."/>
            <person name="Auch B."/>
            <person name="Kono T."/>
            <person name="Mallez S."/>
            <person name="Zhang Y."/>
            <person name="Obille A."/>
            <person name="Becker A."/>
            <person name="Abrahante J.E."/>
            <person name="Garbe J."/>
            <person name="Badalamenti J.P."/>
            <person name="Herman A."/>
            <person name="Mangelson H."/>
            <person name="Liachko I."/>
            <person name="Sullivan S."/>
            <person name="Sone E.D."/>
            <person name="Koren S."/>
            <person name="Silverstein K.A.T."/>
            <person name="Beckman K.B."/>
            <person name="Gohl D.M."/>
        </authorList>
    </citation>
    <scope>NUCLEOTIDE SEQUENCE</scope>
    <source>
        <strain evidence="4">Duluth1</strain>
        <tissue evidence="4">Whole animal</tissue>
    </source>
</reference>
<gene>
    <name evidence="4" type="ORF">DPMN_190105</name>
</gene>
<comment type="caution">
    <text evidence="4">The sequence shown here is derived from an EMBL/GenBank/DDBJ whole genome shotgun (WGS) entry which is preliminary data.</text>
</comment>
<dbReference type="InterPro" id="IPR018228">
    <property type="entry name" value="DNase_TatD-rel_CS"/>
</dbReference>
<feature type="compositionally biased region" description="Basic and acidic residues" evidence="3">
    <location>
        <begin position="266"/>
        <end position="287"/>
    </location>
</feature>
<protein>
    <submittedName>
        <fullName evidence="4">Uncharacterized protein</fullName>
    </submittedName>
</protein>
<proteinExistence type="inferred from homology"/>
<organism evidence="4 5">
    <name type="scientific">Dreissena polymorpha</name>
    <name type="common">Zebra mussel</name>
    <name type="synonym">Mytilus polymorpha</name>
    <dbReference type="NCBI Taxonomy" id="45954"/>
    <lineage>
        <taxon>Eukaryota</taxon>
        <taxon>Metazoa</taxon>
        <taxon>Spiralia</taxon>
        <taxon>Lophotrochozoa</taxon>
        <taxon>Mollusca</taxon>
        <taxon>Bivalvia</taxon>
        <taxon>Autobranchia</taxon>
        <taxon>Heteroconchia</taxon>
        <taxon>Euheterodonta</taxon>
        <taxon>Imparidentia</taxon>
        <taxon>Neoheterodontei</taxon>
        <taxon>Myida</taxon>
        <taxon>Dreissenoidea</taxon>
        <taxon>Dreissenidae</taxon>
        <taxon>Dreissena</taxon>
    </lineage>
</organism>
<accession>A0A9D4IBM9</accession>
<dbReference type="PROSITE" id="PS01091">
    <property type="entry name" value="TATD_3"/>
    <property type="match status" value="1"/>
</dbReference>
<name>A0A9D4IBM9_DREPO</name>
<keyword evidence="5" id="KW-1185">Reference proteome</keyword>
<evidence type="ECO:0000313" key="5">
    <source>
        <dbReference type="Proteomes" id="UP000828390"/>
    </source>
</evidence>
<dbReference type="Proteomes" id="UP000828390">
    <property type="component" value="Unassembled WGS sequence"/>
</dbReference>
<dbReference type="InterPro" id="IPR032466">
    <property type="entry name" value="Metal_Hydrolase"/>
</dbReference>
<evidence type="ECO:0000256" key="1">
    <source>
        <dbReference type="ARBA" id="ARBA00009275"/>
    </source>
</evidence>
<keyword evidence="2" id="KW-0378">Hydrolase</keyword>